<gene>
    <name evidence="4" type="ORF">UFOPK1591_00419</name>
</gene>
<dbReference type="Gene3D" id="3.40.50.300">
    <property type="entry name" value="P-loop containing nucleotide triphosphate hydrolases"/>
    <property type="match status" value="1"/>
</dbReference>
<dbReference type="GO" id="GO:0016887">
    <property type="term" value="F:ATP hydrolysis activity"/>
    <property type="evidence" value="ECO:0007669"/>
    <property type="project" value="InterPro"/>
</dbReference>
<dbReference type="GO" id="GO:0005524">
    <property type="term" value="F:ATP binding"/>
    <property type="evidence" value="ECO:0007669"/>
    <property type="project" value="UniProtKB-KW"/>
</dbReference>
<dbReference type="EMBL" id="CAEZTD010000020">
    <property type="protein sequence ID" value="CAB4556648.1"/>
    <property type="molecule type" value="Genomic_DNA"/>
</dbReference>
<dbReference type="PROSITE" id="PS50893">
    <property type="entry name" value="ABC_TRANSPORTER_2"/>
    <property type="match status" value="1"/>
</dbReference>
<feature type="domain" description="ABC transporter" evidence="3">
    <location>
        <begin position="5"/>
        <end position="245"/>
    </location>
</feature>
<proteinExistence type="predicted"/>
<dbReference type="PANTHER" id="PTHR43158">
    <property type="entry name" value="SKFA PEPTIDE EXPORT ATP-BINDING PROTEIN SKFE"/>
    <property type="match status" value="1"/>
</dbReference>
<evidence type="ECO:0000256" key="1">
    <source>
        <dbReference type="ARBA" id="ARBA00022741"/>
    </source>
</evidence>
<dbReference type="InterPro" id="IPR027417">
    <property type="entry name" value="P-loop_NTPase"/>
</dbReference>
<dbReference type="Pfam" id="PF00005">
    <property type="entry name" value="ABC_tran"/>
    <property type="match status" value="1"/>
</dbReference>
<keyword evidence="1" id="KW-0547">Nucleotide-binding</keyword>
<name>A0A6J6D4P0_9ZZZZ</name>
<reference evidence="4" key="1">
    <citation type="submission" date="2020-05" db="EMBL/GenBank/DDBJ databases">
        <authorList>
            <person name="Chiriac C."/>
            <person name="Salcher M."/>
            <person name="Ghai R."/>
            <person name="Kavagutti S V."/>
        </authorList>
    </citation>
    <scope>NUCLEOTIDE SEQUENCE</scope>
</reference>
<dbReference type="PANTHER" id="PTHR43158:SF2">
    <property type="entry name" value="SKFA PEPTIDE EXPORT ATP-BINDING PROTEIN SKFE"/>
    <property type="match status" value="1"/>
</dbReference>
<dbReference type="AlphaFoldDB" id="A0A6J6D4P0"/>
<dbReference type="InterPro" id="IPR003593">
    <property type="entry name" value="AAA+_ATPase"/>
</dbReference>
<dbReference type="InterPro" id="IPR003439">
    <property type="entry name" value="ABC_transporter-like_ATP-bd"/>
</dbReference>
<protein>
    <submittedName>
        <fullName evidence="4">Unannotated protein</fullName>
    </submittedName>
</protein>
<evidence type="ECO:0000313" key="4">
    <source>
        <dbReference type="EMBL" id="CAB4556648.1"/>
    </source>
</evidence>
<evidence type="ECO:0000256" key="2">
    <source>
        <dbReference type="ARBA" id="ARBA00022840"/>
    </source>
</evidence>
<accession>A0A6J6D4P0</accession>
<dbReference type="SUPFAM" id="SSF52540">
    <property type="entry name" value="P-loop containing nucleoside triphosphate hydrolases"/>
    <property type="match status" value="1"/>
</dbReference>
<sequence length="261" mass="27846">MTTVLELSNVSLVRDGATVLSDVSWKVDSSQRWVILGPNGAGKTSLLEMIAAWEKPTSGTAVVLGDDVGSADTDWLRPRVGLASSGMAKRIPASETVEQAVITAAFAAAESRGEAFEDIDVRRTRRVLAEWKLDGVADRPFGSLSEGETKRAQIARSIMTDPELLLLDEPVAGLDLGSREEVMMMLGAFASNASAPAIVMVTHHVEEIPLGFTHALLLSNGGVVDQGSLESMLTSANLTRAFGVTVDVSHEAGRYWARARL</sequence>
<evidence type="ECO:0000259" key="3">
    <source>
        <dbReference type="PROSITE" id="PS50893"/>
    </source>
</evidence>
<organism evidence="4">
    <name type="scientific">freshwater metagenome</name>
    <dbReference type="NCBI Taxonomy" id="449393"/>
    <lineage>
        <taxon>unclassified sequences</taxon>
        <taxon>metagenomes</taxon>
        <taxon>ecological metagenomes</taxon>
    </lineage>
</organism>
<keyword evidence="2" id="KW-0067">ATP-binding</keyword>
<dbReference type="SMART" id="SM00382">
    <property type="entry name" value="AAA"/>
    <property type="match status" value="1"/>
</dbReference>